<dbReference type="Pfam" id="PF01381">
    <property type="entry name" value="HTH_3"/>
    <property type="match status" value="1"/>
</dbReference>
<dbReference type="InterPro" id="IPR010982">
    <property type="entry name" value="Lambda_DNA-bd_dom_sf"/>
</dbReference>
<dbReference type="InterPro" id="IPR001387">
    <property type="entry name" value="Cro/C1-type_HTH"/>
</dbReference>
<protein>
    <recommendedName>
        <fullName evidence="2">HTH cro/C1-type domain-containing protein</fullName>
    </recommendedName>
</protein>
<evidence type="ECO:0000313" key="3">
    <source>
        <dbReference type="EMBL" id="OGD88089.1"/>
    </source>
</evidence>
<feature type="domain" description="HTH cro/C1-type" evidence="2">
    <location>
        <begin position="32"/>
        <end position="83"/>
    </location>
</feature>
<dbReference type="STRING" id="1797711.A2870_04565"/>
<gene>
    <name evidence="3" type="ORF">A2870_04565</name>
</gene>
<dbReference type="CDD" id="cd00093">
    <property type="entry name" value="HTH_XRE"/>
    <property type="match status" value="1"/>
</dbReference>
<comment type="caution">
    <text evidence="3">The sequence shown here is derived from an EMBL/GenBank/DDBJ whole genome shotgun (WGS) entry which is preliminary data.</text>
</comment>
<dbReference type="SMART" id="SM00530">
    <property type="entry name" value="HTH_XRE"/>
    <property type="match status" value="1"/>
</dbReference>
<reference evidence="3 4" key="1">
    <citation type="journal article" date="2016" name="Nat. Commun.">
        <title>Thousands of microbial genomes shed light on interconnected biogeochemical processes in an aquifer system.</title>
        <authorList>
            <person name="Anantharaman K."/>
            <person name="Brown C.T."/>
            <person name="Hug L.A."/>
            <person name="Sharon I."/>
            <person name="Castelle C.J."/>
            <person name="Probst A.J."/>
            <person name="Thomas B.C."/>
            <person name="Singh A."/>
            <person name="Wilkins M.J."/>
            <person name="Karaoz U."/>
            <person name="Brodie E.L."/>
            <person name="Williams K.H."/>
            <person name="Hubbard S.S."/>
            <person name="Banfield J.F."/>
        </authorList>
    </citation>
    <scope>NUCLEOTIDE SEQUENCE [LARGE SCALE GENOMIC DNA]</scope>
</reference>
<organism evidence="3 4">
    <name type="scientific">Candidatus Curtissbacteria bacterium RIFCSPHIGHO2_01_FULL_41_11</name>
    <dbReference type="NCBI Taxonomy" id="1797711"/>
    <lineage>
        <taxon>Bacteria</taxon>
        <taxon>Candidatus Curtissiibacteriota</taxon>
    </lineage>
</organism>
<dbReference type="EMBL" id="MFAZ01000004">
    <property type="protein sequence ID" value="OGD88089.1"/>
    <property type="molecule type" value="Genomic_DNA"/>
</dbReference>
<evidence type="ECO:0000313" key="4">
    <source>
        <dbReference type="Proteomes" id="UP000179102"/>
    </source>
</evidence>
<accession>A0A1F5G8C1</accession>
<dbReference type="GO" id="GO:0003677">
    <property type="term" value="F:DNA binding"/>
    <property type="evidence" value="ECO:0007669"/>
    <property type="project" value="InterPro"/>
</dbReference>
<dbReference type="AlphaFoldDB" id="A0A1F5G8C1"/>
<dbReference type="PROSITE" id="PS50943">
    <property type="entry name" value="HTH_CROC1"/>
    <property type="match status" value="1"/>
</dbReference>
<evidence type="ECO:0000259" key="2">
    <source>
        <dbReference type="PROSITE" id="PS50943"/>
    </source>
</evidence>
<dbReference type="Gene3D" id="1.10.260.40">
    <property type="entry name" value="lambda repressor-like DNA-binding domains"/>
    <property type="match status" value="1"/>
</dbReference>
<name>A0A1F5G8C1_9BACT</name>
<feature type="region of interest" description="Disordered" evidence="1">
    <location>
        <begin position="1"/>
        <end position="22"/>
    </location>
</feature>
<sequence length="135" mass="15270">MERPPEKSKGNQQAESNTTKPSLALLVSFGMEQKGWSQTDLAESANVSQSLVSNLLRSRRRSYKLESLQRIADALDMESIPLIEASTQQPAESDLDEELEFLWDKIKELPNHSKIQARNALATIVRQSEMRKSQN</sequence>
<feature type="compositionally biased region" description="Polar residues" evidence="1">
    <location>
        <begin position="10"/>
        <end position="21"/>
    </location>
</feature>
<evidence type="ECO:0000256" key="1">
    <source>
        <dbReference type="SAM" id="MobiDB-lite"/>
    </source>
</evidence>
<dbReference type="Proteomes" id="UP000179102">
    <property type="component" value="Unassembled WGS sequence"/>
</dbReference>
<proteinExistence type="predicted"/>
<dbReference type="SUPFAM" id="SSF47413">
    <property type="entry name" value="lambda repressor-like DNA-binding domains"/>
    <property type="match status" value="1"/>
</dbReference>